<feature type="transmembrane region" description="Helical" evidence="1">
    <location>
        <begin position="208"/>
        <end position="231"/>
    </location>
</feature>
<feature type="transmembrane region" description="Helical" evidence="1">
    <location>
        <begin position="164"/>
        <end position="188"/>
    </location>
</feature>
<dbReference type="PANTHER" id="PTHR35804">
    <property type="entry name" value="LYSINE EXPORTER LYSO"/>
    <property type="match status" value="1"/>
</dbReference>
<dbReference type="EMBL" id="JAMZEG020000003">
    <property type="protein sequence ID" value="MDE8604178.1"/>
    <property type="molecule type" value="Genomic_DNA"/>
</dbReference>
<name>A0ABT5WH79_9GAMM</name>
<dbReference type="RefSeq" id="WP_255896677.1">
    <property type="nucleotide sequence ID" value="NZ_JAMZEG020000003.1"/>
</dbReference>
<accession>A0ABT5WH79</accession>
<reference evidence="2" key="1">
    <citation type="submission" date="2023-01" db="EMBL/GenBank/DDBJ databases">
        <title>Psychroserpens sp. MSW6 and Marinomonas sp. RSW2, isolated from seawater.</title>
        <authorList>
            <person name="Kristyanto S."/>
            <person name="Jung J."/>
            <person name="Kim J.M."/>
            <person name="Jeon C.O."/>
        </authorList>
    </citation>
    <scope>NUCLEOTIDE SEQUENCE</scope>
    <source>
        <strain evidence="2">RSW2</strain>
    </source>
</reference>
<feature type="transmembrane region" description="Helical" evidence="1">
    <location>
        <begin position="6"/>
        <end position="25"/>
    </location>
</feature>
<organism evidence="2 3">
    <name type="scientific">Marinomonas maritima</name>
    <dbReference type="NCBI Taxonomy" id="2940935"/>
    <lineage>
        <taxon>Bacteria</taxon>
        <taxon>Pseudomonadati</taxon>
        <taxon>Pseudomonadota</taxon>
        <taxon>Gammaproteobacteria</taxon>
        <taxon>Oceanospirillales</taxon>
        <taxon>Oceanospirillaceae</taxon>
        <taxon>Marinomonas</taxon>
    </lineage>
</organism>
<evidence type="ECO:0000313" key="2">
    <source>
        <dbReference type="EMBL" id="MDE8604178.1"/>
    </source>
</evidence>
<feature type="transmembrane region" description="Helical" evidence="1">
    <location>
        <begin position="62"/>
        <end position="86"/>
    </location>
</feature>
<feature type="transmembrane region" description="Helical" evidence="1">
    <location>
        <begin position="278"/>
        <end position="301"/>
    </location>
</feature>
<feature type="transmembrane region" description="Helical" evidence="1">
    <location>
        <begin position="37"/>
        <end position="56"/>
    </location>
</feature>
<dbReference type="InterPro" id="IPR005642">
    <property type="entry name" value="LysO"/>
</dbReference>
<protein>
    <submittedName>
        <fullName evidence="2">Lysine exporter LysO family protein</fullName>
    </submittedName>
</protein>
<feature type="transmembrane region" description="Helical" evidence="1">
    <location>
        <begin position="134"/>
        <end position="152"/>
    </location>
</feature>
<feature type="transmembrane region" description="Helical" evidence="1">
    <location>
        <begin position="107"/>
        <end position="128"/>
    </location>
</feature>
<keyword evidence="3" id="KW-1185">Reference proteome</keyword>
<gene>
    <name evidence="2" type="ORF">M3I01_014960</name>
</gene>
<dbReference type="PANTHER" id="PTHR35804:SF1">
    <property type="entry name" value="LYSINE EXPORTER LYSO"/>
    <property type="match status" value="1"/>
</dbReference>
<evidence type="ECO:0000313" key="3">
    <source>
        <dbReference type="Proteomes" id="UP001139522"/>
    </source>
</evidence>
<proteinExistence type="predicted"/>
<comment type="caution">
    <text evidence="2">The sequence shown here is derived from an EMBL/GenBank/DDBJ whole genome shotgun (WGS) entry which is preliminary data.</text>
</comment>
<sequence length="305" mass="32667">MTILSTLGPLLIALLFGYWVNIKVFTPSRVAKGLEQLVYVILGLIGFSLGALDNLAEKLLIAGYQAIVLFILVSVFSLAGLYFSGLRFGGTHSDQLAQAPASSKQHALMDAVKTIAWVIGGVIVGIFAKDWLTGVDDIVTGLLYVLLFLIGCQLRQGNHRLRKLFLNSQGVIIAFVTIFTTLLAGWIGSFVLDLSWNQGLAVVAGFGWYSLSGILITGLGDPVLGTTAFLLDLGREILALMLIPFLAKLNSHMSVGYSGATAMDFTLPILGKFHGAQIIPVCIASGFIMSILVPILIPLFMGISH</sequence>
<dbReference type="Proteomes" id="UP001139522">
    <property type="component" value="Unassembled WGS sequence"/>
</dbReference>
<keyword evidence="1" id="KW-0472">Membrane</keyword>
<feature type="transmembrane region" description="Helical" evidence="1">
    <location>
        <begin position="238"/>
        <end position="258"/>
    </location>
</feature>
<evidence type="ECO:0000256" key="1">
    <source>
        <dbReference type="SAM" id="Phobius"/>
    </source>
</evidence>
<keyword evidence="1" id="KW-0812">Transmembrane</keyword>
<dbReference type="Pfam" id="PF03956">
    <property type="entry name" value="Lys_export"/>
    <property type="match status" value="1"/>
</dbReference>
<keyword evidence="1" id="KW-1133">Transmembrane helix</keyword>